<accession>A0ACC6UAZ2</accession>
<sequence length="143" mass="16545">MVAFVVGLGYSNPYLSPFEKFQRYKKHPEIRKFLECEAPVLFGTSAHSWRFEVTAEAGISRRRSLATKRAFSTPRASKVLTEQSSPACWQRRRPSMRFRRDARATSCTRILKHSKDRGSTGAVPRAKFREMDEQTTVCRHGRY</sequence>
<dbReference type="EMBL" id="JBFRCH010000036">
    <property type="protein sequence ID" value="MEX3936686.1"/>
    <property type="molecule type" value="Genomic_DNA"/>
</dbReference>
<reference evidence="1" key="1">
    <citation type="submission" date="2024-07" db="EMBL/GenBank/DDBJ databases">
        <title>A survey of Mimosa microsymbionts across Brazilian biomes reveals a high diversity of Paraburkholderia nodulating endemic species, but also that Cupriavidus is common as a symbiont of widespread species.</title>
        <authorList>
            <person name="Rouws L."/>
            <person name="Barauna A."/>
            <person name="Beukes C."/>
            <person name="Rouws J.R.C."/>
            <person name="De Faria S.M."/>
            <person name="Gross E."/>
            <person name="Bueno Dos Reis Junior F."/>
            <person name="Simon M.F."/>
            <person name="Maluk M."/>
            <person name="Odee D.W."/>
            <person name="Kenicer G."/>
            <person name="Young J.P.W."/>
            <person name="Reis V.M."/>
            <person name="Zilli J."/>
            <person name="James E.K."/>
        </authorList>
    </citation>
    <scope>NUCLEOTIDE SEQUENCE</scope>
    <source>
        <strain evidence="1">EG181B</strain>
    </source>
</reference>
<keyword evidence="2" id="KW-1185">Reference proteome</keyword>
<name>A0ACC6UAZ2_9BURK</name>
<proteinExistence type="predicted"/>
<evidence type="ECO:0000313" key="1">
    <source>
        <dbReference type="EMBL" id="MEX3936686.1"/>
    </source>
</evidence>
<evidence type="ECO:0000313" key="2">
    <source>
        <dbReference type="Proteomes" id="UP001558850"/>
    </source>
</evidence>
<protein>
    <submittedName>
        <fullName evidence="1">Uncharacterized protein</fullName>
    </submittedName>
</protein>
<comment type="caution">
    <text evidence="1">The sequence shown here is derived from an EMBL/GenBank/DDBJ whole genome shotgun (WGS) entry which is preliminary data.</text>
</comment>
<dbReference type="Proteomes" id="UP001558850">
    <property type="component" value="Unassembled WGS sequence"/>
</dbReference>
<gene>
    <name evidence="1" type="ORF">AB4Y32_33790</name>
</gene>
<organism evidence="1 2">
    <name type="scientific">Paraburkholderia phymatum</name>
    <dbReference type="NCBI Taxonomy" id="148447"/>
    <lineage>
        <taxon>Bacteria</taxon>
        <taxon>Pseudomonadati</taxon>
        <taxon>Pseudomonadota</taxon>
        <taxon>Betaproteobacteria</taxon>
        <taxon>Burkholderiales</taxon>
        <taxon>Burkholderiaceae</taxon>
        <taxon>Paraburkholderia</taxon>
    </lineage>
</organism>